<dbReference type="InterPro" id="IPR011701">
    <property type="entry name" value="MFS"/>
</dbReference>
<evidence type="ECO:0000256" key="4">
    <source>
        <dbReference type="ARBA" id="ARBA00022989"/>
    </source>
</evidence>
<dbReference type="InterPro" id="IPR020846">
    <property type="entry name" value="MFS_dom"/>
</dbReference>
<feature type="transmembrane region" description="Helical" evidence="6">
    <location>
        <begin position="263"/>
        <end position="288"/>
    </location>
</feature>
<dbReference type="Gene3D" id="1.20.1250.20">
    <property type="entry name" value="MFS general substrate transporter like domains"/>
    <property type="match status" value="2"/>
</dbReference>
<evidence type="ECO:0000313" key="9">
    <source>
        <dbReference type="Proteomes" id="UP001153328"/>
    </source>
</evidence>
<evidence type="ECO:0000313" key="8">
    <source>
        <dbReference type="EMBL" id="CAG7607624.1"/>
    </source>
</evidence>
<dbReference type="GO" id="GO:0022857">
    <property type="term" value="F:transmembrane transporter activity"/>
    <property type="evidence" value="ECO:0007669"/>
    <property type="project" value="InterPro"/>
</dbReference>
<evidence type="ECO:0000256" key="5">
    <source>
        <dbReference type="ARBA" id="ARBA00023136"/>
    </source>
</evidence>
<comment type="caution">
    <text evidence="8">The sequence shown here is derived from an EMBL/GenBank/DDBJ whole genome shotgun (WGS) entry which is preliminary data.</text>
</comment>
<feature type="transmembrane region" description="Helical" evidence="6">
    <location>
        <begin position="64"/>
        <end position="84"/>
    </location>
</feature>
<dbReference type="Proteomes" id="UP001153328">
    <property type="component" value="Unassembled WGS sequence"/>
</dbReference>
<name>A0A9W4GWL6_9ACTN</name>
<keyword evidence="5 6" id="KW-0472">Membrane</keyword>
<keyword evidence="2" id="KW-1003">Cell membrane</keyword>
<dbReference type="AlphaFoldDB" id="A0A9W4GWL6"/>
<keyword evidence="9" id="KW-1185">Reference proteome</keyword>
<evidence type="ECO:0000256" key="2">
    <source>
        <dbReference type="ARBA" id="ARBA00022475"/>
    </source>
</evidence>
<feature type="transmembrane region" description="Helical" evidence="6">
    <location>
        <begin position="386"/>
        <end position="404"/>
    </location>
</feature>
<comment type="subcellular location">
    <subcellularLocation>
        <location evidence="1">Cell membrane</location>
        <topology evidence="1">Multi-pass membrane protein</topology>
    </subcellularLocation>
</comment>
<protein>
    <submittedName>
        <fullName evidence="8">Predicted arabinose efflux permease, MFS family</fullName>
    </submittedName>
</protein>
<feature type="transmembrane region" description="Helical" evidence="6">
    <location>
        <begin position="360"/>
        <end position="380"/>
    </location>
</feature>
<feature type="transmembrane region" description="Helical" evidence="6">
    <location>
        <begin position="300"/>
        <end position="317"/>
    </location>
</feature>
<evidence type="ECO:0000256" key="3">
    <source>
        <dbReference type="ARBA" id="ARBA00022692"/>
    </source>
</evidence>
<gene>
    <name evidence="8" type="ORF">SBRY_11058</name>
</gene>
<reference evidence="8" key="1">
    <citation type="submission" date="2021-06" db="EMBL/GenBank/DDBJ databases">
        <authorList>
            <person name="Arsene-Ploetze F."/>
        </authorList>
    </citation>
    <scope>NUCLEOTIDE SEQUENCE</scope>
    <source>
        <strain evidence="8">SBRY1</strain>
    </source>
</reference>
<dbReference type="EMBL" id="CAJVAX010000001">
    <property type="protein sequence ID" value="CAG7607624.1"/>
    <property type="molecule type" value="Genomic_DNA"/>
</dbReference>
<feature type="domain" description="Major facilitator superfamily (MFS) profile" evidence="7">
    <location>
        <begin position="220"/>
        <end position="419"/>
    </location>
</feature>
<dbReference type="Pfam" id="PF07690">
    <property type="entry name" value="MFS_1"/>
    <property type="match status" value="1"/>
</dbReference>
<feature type="transmembrane region" description="Helical" evidence="6">
    <location>
        <begin position="323"/>
        <end position="340"/>
    </location>
</feature>
<keyword evidence="4 6" id="KW-1133">Transmembrane helix</keyword>
<feature type="transmembrane region" description="Helical" evidence="6">
    <location>
        <begin position="237"/>
        <end position="257"/>
    </location>
</feature>
<dbReference type="GO" id="GO:0005886">
    <property type="term" value="C:plasma membrane"/>
    <property type="evidence" value="ECO:0007669"/>
    <property type="project" value="UniProtKB-SubCell"/>
</dbReference>
<dbReference type="PROSITE" id="PS50850">
    <property type="entry name" value="MFS"/>
    <property type="match status" value="1"/>
</dbReference>
<proteinExistence type="predicted"/>
<feature type="transmembrane region" description="Helical" evidence="6">
    <location>
        <begin position="96"/>
        <end position="113"/>
    </location>
</feature>
<evidence type="ECO:0000256" key="1">
    <source>
        <dbReference type="ARBA" id="ARBA00004651"/>
    </source>
</evidence>
<dbReference type="RefSeq" id="WP_251512440.1">
    <property type="nucleotide sequence ID" value="NZ_CAJVAX010000001.1"/>
</dbReference>
<sequence>MKDADNATTTPGGADSGSTIGYGAVFSVREFRPIFAAHVLSLLGGVLAEVALAVLIFAETGSAVLSALVFALTYLPYALSGLLLSGIADRYPSRRVLVSCDVLSCGCVAAMAIPGAPVVLLFVLRVAVSLIAPLFTGTRAASLADILEGERYVLGRSLVRIVAQGSQIAGFGLGGLVLVWLTPRSALLLTACTFAGSALLLRLGTADRPARATGSGRLMRESIASAGRLMADPRIRALLLMWWVPPMFFIVAEGLAAPFAKAAGIGTVGFGLFLAAMPAGTAVSEVLAGTLLSPAARDRIVLPLAAVSLLPLVLFALDPSLPLALVLLVLTGLCAAYALGMDRWFVDDVPDQMRGQAMSLLGAGLMTLQGLGITVGGALAEWAPPYAVIAGSGVGGTLSVVLVLRMVRRTRAVPAALAA</sequence>
<evidence type="ECO:0000259" key="7">
    <source>
        <dbReference type="PROSITE" id="PS50850"/>
    </source>
</evidence>
<evidence type="ECO:0000256" key="6">
    <source>
        <dbReference type="SAM" id="Phobius"/>
    </source>
</evidence>
<organism evidence="8 9">
    <name type="scientific">Actinacidiphila bryophytorum</name>
    <dbReference type="NCBI Taxonomy" id="1436133"/>
    <lineage>
        <taxon>Bacteria</taxon>
        <taxon>Bacillati</taxon>
        <taxon>Actinomycetota</taxon>
        <taxon>Actinomycetes</taxon>
        <taxon>Kitasatosporales</taxon>
        <taxon>Streptomycetaceae</taxon>
        <taxon>Actinacidiphila</taxon>
    </lineage>
</organism>
<accession>A0A9W4GWL6</accession>
<feature type="transmembrane region" description="Helical" evidence="6">
    <location>
        <begin position="35"/>
        <end position="58"/>
    </location>
</feature>
<dbReference type="PANTHER" id="PTHR23513:SF11">
    <property type="entry name" value="STAPHYLOFERRIN A TRANSPORTER"/>
    <property type="match status" value="1"/>
</dbReference>
<dbReference type="CDD" id="cd06173">
    <property type="entry name" value="MFS_MefA_like"/>
    <property type="match status" value="1"/>
</dbReference>
<dbReference type="PANTHER" id="PTHR23513">
    <property type="entry name" value="INTEGRAL MEMBRANE EFFLUX PROTEIN-RELATED"/>
    <property type="match status" value="1"/>
</dbReference>
<keyword evidence="3 6" id="KW-0812">Transmembrane</keyword>
<dbReference type="SUPFAM" id="SSF103473">
    <property type="entry name" value="MFS general substrate transporter"/>
    <property type="match status" value="1"/>
</dbReference>
<feature type="transmembrane region" description="Helical" evidence="6">
    <location>
        <begin position="186"/>
        <end position="203"/>
    </location>
</feature>
<dbReference type="InterPro" id="IPR036259">
    <property type="entry name" value="MFS_trans_sf"/>
</dbReference>